<evidence type="ECO:0000256" key="1">
    <source>
        <dbReference type="SAM" id="MobiDB-lite"/>
    </source>
</evidence>
<sequence>MLQKLDECDSGARGMRVRLLRLKKRRIIPSAGGGDTLFQATVPQSSQVWRQGDEPGAQSPAINPAIQLAGRRETTNQVFSSQDERTPEKEEETGKDGTVWRVVG</sequence>
<organism evidence="2 3">
    <name type="scientific">Ilyodon furcidens</name>
    <name type="common">goldbreast splitfin</name>
    <dbReference type="NCBI Taxonomy" id="33524"/>
    <lineage>
        <taxon>Eukaryota</taxon>
        <taxon>Metazoa</taxon>
        <taxon>Chordata</taxon>
        <taxon>Craniata</taxon>
        <taxon>Vertebrata</taxon>
        <taxon>Euteleostomi</taxon>
        <taxon>Actinopterygii</taxon>
        <taxon>Neopterygii</taxon>
        <taxon>Teleostei</taxon>
        <taxon>Neoteleostei</taxon>
        <taxon>Acanthomorphata</taxon>
        <taxon>Ovalentaria</taxon>
        <taxon>Atherinomorphae</taxon>
        <taxon>Cyprinodontiformes</taxon>
        <taxon>Goodeidae</taxon>
        <taxon>Ilyodon</taxon>
    </lineage>
</organism>
<protein>
    <submittedName>
        <fullName evidence="2">Uncharacterized protein</fullName>
    </submittedName>
</protein>
<feature type="non-terminal residue" evidence="2">
    <location>
        <position position="104"/>
    </location>
</feature>
<evidence type="ECO:0000313" key="3">
    <source>
        <dbReference type="Proteomes" id="UP001482620"/>
    </source>
</evidence>
<feature type="region of interest" description="Disordered" evidence="1">
    <location>
        <begin position="71"/>
        <end position="104"/>
    </location>
</feature>
<reference evidence="2 3" key="1">
    <citation type="submission" date="2021-06" db="EMBL/GenBank/DDBJ databases">
        <authorList>
            <person name="Palmer J.M."/>
        </authorList>
    </citation>
    <scope>NUCLEOTIDE SEQUENCE [LARGE SCALE GENOMIC DNA]</scope>
    <source>
        <strain evidence="3">if_2019</strain>
        <tissue evidence="2">Muscle</tissue>
    </source>
</reference>
<proteinExistence type="predicted"/>
<gene>
    <name evidence="2" type="ORF">ILYODFUR_032785</name>
</gene>
<name>A0ABV0UE99_9TELE</name>
<dbReference type="EMBL" id="JAHRIQ010063342">
    <property type="protein sequence ID" value="MEQ2242138.1"/>
    <property type="molecule type" value="Genomic_DNA"/>
</dbReference>
<feature type="compositionally biased region" description="Basic and acidic residues" evidence="1">
    <location>
        <begin position="82"/>
        <end position="95"/>
    </location>
</feature>
<evidence type="ECO:0000313" key="2">
    <source>
        <dbReference type="EMBL" id="MEQ2242138.1"/>
    </source>
</evidence>
<dbReference type="Proteomes" id="UP001482620">
    <property type="component" value="Unassembled WGS sequence"/>
</dbReference>
<comment type="caution">
    <text evidence="2">The sequence shown here is derived from an EMBL/GenBank/DDBJ whole genome shotgun (WGS) entry which is preliminary data.</text>
</comment>
<keyword evidence="3" id="KW-1185">Reference proteome</keyword>
<accession>A0ABV0UE99</accession>